<evidence type="ECO:0000313" key="15">
    <source>
        <dbReference type="EMBL" id="KAK3523967.1"/>
    </source>
</evidence>
<evidence type="ECO:0000259" key="14">
    <source>
        <dbReference type="PROSITE" id="PS51719"/>
    </source>
</evidence>
<keyword evidence="11" id="KW-0137">Centromere</keyword>
<protein>
    <recommendedName>
        <fullName evidence="4">Septin-7</fullName>
    </recommendedName>
</protein>
<dbReference type="CDD" id="cd01850">
    <property type="entry name" value="CDC_Septin"/>
    <property type="match status" value="1"/>
</dbReference>
<keyword evidence="7" id="KW-0995">Kinetochore</keyword>
<keyword evidence="10" id="KW-0131">Cell cycle</keyword>
<comment type="similarity">
    <text evidence="12">Belongs to the TRAFAC class TrmE-Era-EngA-EngB-Septin-like GTPase superfamily. Septin GTPase family.</text>
</comment>
<evidence type="ECO:0000256" key="9">
    <source>
        <dbReference type="ARBA" id="ARBA00023134"/>
    </source>
</evidence>
<dbReference type="PANTHER" id="PTHR18884">
    <property type="entry name" value="SEPTIN"/>
    <property type="match status" value="1"/>
</dbReference>
<dbReference type="GO" id="GO:0005856">
    <property type="term" value="C:cytoskeleton"/>
    <property type="evidence" value="ECO:0007669"/>
    <property type="project" value="UniProtKB-ARBA"/>
</dbReference>
<feature type="region of interest" description="Disordered" evidence="13">
    <location>
        <begin position="47"/>
        <end position="67"/>
    </location>
</feature>
<dbReference type="EMBL" id="JAUCMX010000014">
    <property type="protein sequence ID" value="KAK3523967.1"/>
    <property type="molecule type" value="Genomic_DNA"/>
</dbReference>
<dbReference type="Proteomes" id="UP001274896">
    <property type="component" value="Unassembled WGS sequence"/>
</dbReference>
<keyword evidence="5" id="KW-0132">Cell division</keyword>
<dbReference type="GO" id="GO:0005525">
    <property type="term" value="F:GTP binding"/>
    <property type="evidence" value="ECO:0007669"/>
    <property type="project" value="UniProtKB-KW"/>
</dbReference>
<evidence type="ECO:0000256" key="3">
    <source>
        <dbReference type="ARBA" id="ARBA00004629"/>
    </source>
</evidence>
<evidence type="ECO:0000313" key="16">
    <source>
        <dbReference type="Proteomes" id="UP001274896"/>
    </source>
</evidence>
<dbReference type="GO" id="GO:0051301">
    <property type="term" value="P:cell division"/>
    <property type="evidence" value="ECO:0007669"/>
    <property type="project" value="UniProtKB-KW"/>
</dbReference>
<keyword evidence="8" id="KW-0175">Coiled coil</keyword>
<keyword evidence="9 12" id="KW-0342">GTP-binding</keyword>
<dbReference type="InterPro" id="IPR027417">
    <property type="entry name" value="P-loop_NTPase"/>
</dbReference>
<sequence length="438" mass="50279">MDPIDSKYLQDEEKPLEGCSYMLANEDAGLQQKFLCTSFSLQDRSENELESSIRDSSDDTRLDTEGDLETRSKGILRYSSPLPMYKWAHQVDPNDDDTIPLLYSPNSPCGCSSPCKPSEVSLVVIHLCVLFRKDRGKEYVGFDMLLCQVQRKAVKKGFEFTLMVVGESGLGKSTLINSLFLTDLYRDRTLYDERINKTLTITKKRVEVVEKGVKLHLNIVDTPGFGDALDNTNSWKAVVDYIDQQFEKYRKAEIRLNRKSIQDSRVHCCLYFISPSGHGLRLVDVEFMKALHKKVNIVPVLAKADTLTRSETHSMKTRILDEIDRHRIEIFDFPECDSDDDELLRKHNSYLKRSIPFAVIGSNTTVERNGRKVRARIYPWGTVEVENPTHCDFVLLRSMLVHTHMQDLKDLTEDTLYENYRTQILCQNQDPADNLGCV</sequence>
<evidence type="ECO:0000256" key="8">
    <source>
        <dbReference type="ARBA" id="ARBA00023054"/>
    </source>
</evidence>
<evidence type="ECO:0000256" key="11">
    <source>
        <dbReference type="ARBA" id="ARBA00023328"/>
    </source>
</evidence>
<dbReference type="GO" id="GO:0032154">
    <property type="term" value="C:cleavage furrow"/>
    <property type="evidence" value="ECO:0007669"/>
    <property type="project" value="UniProtKB-SubCell"/>
</dbReference>
<keyword evidence="6 12" id="KW-0547">Nucleotide-binding</keyword>
<dbReference type="FunFam" id="3.40.50.300:FF:000162">
    <property type="entry name" value="septin-7 isoform X1"/>
    <property type="match status" value="1"/>
</dbReference>
<comment type="caution">
    <text evidence="15">The sequence shown here is derived from an EMBL/GenBank/DDBJ whole genome shotgun (WGS) entry which is preliminary data.</text>
</comment>
<dbReference type="Pfam" id="PF00735">
    <property type="entry name" value="Septin"/>
    <property type="match status" value="1"/>
</dbReference>
<evidence type="ECO:0000256" key="5">
    <source>
        <dbReference type="ARBA" id="ARBA00022618"/>
    </source>
</evidence>
<organism evidence="15 16">
    <name type="scientific">Hemibagrus guttatus</name>
    <dbReference type="NCBI Taxonomy" id="175788"/>
    <lineage>
        <taxon>Eukaryota</taxon>
        <taxon>Metazoa</taxon>
        <taxon>Chordata</taxon>
        <taxon>Craniata</taxon>
        <taxon>Vertebrata</taxon>
        <taxon>Euteleostomi</taxon>
        <taxon>Actinopterygii</taxon>
        <taxon>Neopterygii</taxon>
        <taxon>Teleostei</taxon>
        <taxon>Ostariophysi</taxon>
        <taxon>Siluriformes</taxon>
        <taxon>Bagridae</taxon>
        <taxon>Hemibagrus</taxon>
    </lineage>
</organism>
<accession>A0AAE0UVZ1</accession>
<evidence type="ECO:0000256" key="2">
    <source>
        <dbReference type="ARBA" id="ARBA00004626"/>
    </source>
</evidence>
<comment type="subcellular location">
    <subcellularLocation>
        <location evidence="3">Chromosome</location>
        <location evidence="3">Centromere</location>
        <location evidence="3">Kinetochore</location>
    </subcellularLocation>
    <subcellularLocation>
        <location evidence="2">Cleavage furrow</location>
    </subcellularLocation>
    <subcellularLocation>
        <location evidence="1">Midbody</location>
    </subcellularLocation>
</comment>
<evidence type="ECO:0000256" key="6">
    <source>
        <dbReference type="ARBA" id="ARBA00022741"/>
    </source>
</evidence>
<name>A0AAE0UVZ1_9TELE</name>
<proteinExistence type="inferred from homology"/>
<dbReference type="AlphaFoldDB" id="A0AAE0UVZ1"/>
<evidence type="ECO:0000256" key="1">
    <source>
        <dbReference type="ARBA" id="ARBA00004214"/>
    </source>
</evidence>
<evidence type="ECO:0000256" key="10">
    <source>
        <dbReference type="ARBA" id="ARBA00023306"/>
    </source>
</evidence>
<dbReference type="PROSITE" id="PS51719">
    <property type="entry name" value="G_SEPTIN"/>
    <property type="match status" value="1"/>
</dbReference>
<evidence type="ECO:0000256" key="4">
    <source>
        <dbReference type="ARBA" id="ARBA00018906"/>
    </source>
</evidence>
<dbReference type="GO" id="GO:0030496">
    <property type="term" value="C:midbody"/>
    <property type="evidence" value="ECO:0007669"/>
    <property type="project" value="UniProtKB-SubCell"/>
</dbReference>
<dbReference type="InterPro" id="IPR030379">
    <property type="entry name" value="G_SEPTIN_dom"/>
</dbReference>
<reference evidence="15" key="1">
    <citation type="submission" date="2023-06" db="EMBL/GenBank/DDBJ databases">
        <title>Male Hemibagrus guttatus genome.</title>
        <authorList>
            <person name="Bian C."/>
        </authorList>
    </citation>
    <scope>NUCLEOTIDE SEQUENCE</scope>
    <source>
        <strain evidence="15">Male_cb2023</strain>
        <tissue evidence="15">Muscle</tissue>
    </source>
</reference>
<dbReference type="Gene3D" id="3.40.50.300">
    <property type="entry name" value="P-loop containing nucleotide triphosphate hydrolases"/>
    <property type="match status" value="1"/>
</dbReference>
<evidence type="ECO:0000256" key="7">
    <source>
        <dbReference type="ARBA" id="ARBA00022838"/>
    </source>
</evidence>
<dbReference type="GO" id="GO:0000776">
    <property type="term" value="C:kinetochore"/>
    <property type="evidence" value="ECO:0007669"/>
    <property type="project" value="UniProtKB-KW"/>
</dbReference>
<dbReference type="InterPro" id="IPR016491">
    <property type="entry name" value="Septin"/>
</dbReference>
<keyword evidence="16" id="KW-1185">Reference proteome</keyword>
<evidence type="ECO:0000256" key="12">
    <source>
        <dbReference type="RuleBase" id="RU004560"/>
    </source>
</evidence>
<dbReference type="SUPFAM" id="SSF52540">
    <property type="entry name" value="P-loop containing nucleoside triphosphate hydrolases"/>
    <property type="match status" value="1"/>
</dbReference>
<feature type="domain" description="Septin-type G" evidence="14">
    <location>
        <begin position="156"/>
        <end position="427"/>
    </location>
</feature>
<evidence type="ECO:0000256" key="13">
    <source>
        <dbReference type="SAM" id="MobiDB-lite"/>
    </source>
</evidence>
<gene>
    <name evidence="15" type="ORF">QTP70_017485</name>
</gene>